<evidence type="ECO:0000256" key="2">
    <source>
        <dbReference type="ARBA" id="ARBA00022741"/>
    </source>
</evidence>
<dbReference type="SMART" id="SM00220">
    <property type="entry name" value="S_TKc"/>
    <property type="match status" value="1"/>
</dbReference>
<organism evidence="8 9">
    <name type="scientific">Stenotrophomonas maltophilia</name>
    <name type="common">Pseudomonas maltophilia</name>
    <name type="synonym">Xanthomonas maltophilia</name>
    <dbReference type="NCBI Taxonomy" id="40324"/>
    <lineage>
        <taxon>Bacteria</taxon>
        <taxon>Pseudomonadati</taxon>
        <taxon>Pseudomonadota</taxon>
        <taxon>Gammaproteobacteria</taxon>
        <taxon>Lysobacterales</taxon>
        <taxon>Lysobacteraceae</taxon>
        <taxon>Stenotrophomonas</taxon>
        <taxon>Stenotrophomonas maltophilia group</taxon>
    </lineage>
</organism>
<evidence type="ECO:0000256" key="1">
    <source>
        <dbReference type="ARBA" id="ARBA00022679"/>
    </source>
</evidence>
<name>A0A3S0QT34_STEMA</name>
<dbReference type="InterPro" id="IPR011990">
    <property type="entry name" value="TPR-like_helical_dom_sf"/>
</dbReference>
<dbReference type="Gene3D" id="1.25.40.10">
    <property type="entry name" value="Tetratricopeptide repeat domain"/>
    <property type="match status" value="3"/>
</dbReference>
<feature type="transmembrane region" description="Helical" evidence="6">
    <location>
        <begin position="387"/>
        <end position="408"/>
    </location>
</feature>
<evidence type="ECO:0000256" key="4">
    <source>
        <dbReference type="ARBA" id="ARBA00022840"/>
    </source>
</evidence>
<dbReference type="GO" id="GO:0004674">
    <property type="term" value="F:protein serine/threonine kinase activity"/>
    <property type="evidence" value="ECO:0007669"/>
    <property type="project" value="TreeGrafter"/>
</dbReference>
<comment type="caution">
    <text evidence="8">The sequence shown here is derived from an EMBL/GenBank/DDBJ whole genome shotgun (WGS) entry which is preliminary data.</text>
</comment>
<evidence type="ECO:0000256" key="3">
    <source>
        <dbReference type="ARBA" id="ARBA00022777"/>
    </source>
</evidence>
<keyword evidence="6" id="KW-0812">Transmembrane</keyword>
<dbReference type="CDD" id="cd14014">
    <property type="entry name" value="STKc_PknB_like"/>
    <property type="match status" value="1"/>
</dbReference>
<dbReference type="RefSeq" id="WP_126928163.1">
    <property type="nucleotide sequence ID" value="NZ_RXLZ01000009.1"/>
</dbReference>
<keyword evidence="6" id="KW-0472">Membrane</keyword>
<feature type="binding site" evidence="5">
    <location>
        <position position="116"/>
    </location>
    <ligand>
        <name>ATP</name>
        <dbReference type="ChEBI" id="CHEBI:30616"/>
    </ligand>
</feature>
<keyword evidence="1" id="KW-0808">Transferase</keyword>
<dbReference type="Gene3D" id="1.10.510.10">
    <property type="entry name" value="Transferase(Phosphotransferase) domain 1"/>
    <property type="match status" value="1"/>
</dbReference>
<dbReference type="AlphaFoldDB" id="A0A3S0QT34"/>
<keyword evidence="2 5" id="KW-0547">Nucleotide-binding</keyword>
<dbReference type="PANTHER" id="PTHR43289">
    <property type="entry name" value="MITOGEN-ACTIVATED PROTEIN KINASE KINASE KINASE 20-RELATED"/>
    <property type="match status" value="1"/>
</dbReference>
<sequence>MLSLERWRQLESLFHRASALSGAARAAFVQAEVGHDPPLRRELEAMLAVEAEATVRLRVPLRQAVSEIGREPPPILPPGTRCGPWAVDAMIGTGGMGRVYLGHRADGAYRQQVAIKMMANPGLDEKSRAFFEFECQMQAQMHHPAIAQIYDAGMHEDERPYLVMEYIDGEGIDRWCAQRRAPLDLRVRLMMQVCQGVQHAHQKGVIHRDLKPSNVLVGAVDGAPQPKIIDFGIAIAGSHDDTDRWSGGTPGYMSPEQTGLEIDIDARSDVYSLGAMLHELLCGQRPPARMPEPLSPLAVFLDLTVEAQAGLAASCQCSRRELRRALEEGLDAIVRRSTDPQRSGRYDGVSALLADLDRWCRNIPPLVSRQQRLLVARKFLQRHRLPVVLAALTLGCVVVGLAASLWALQQARSQQAVASHRQQQLERMVEFQQEMLQSVDVDAMGHAMAAANGEAMQRALQDSADAPLDLESLRAKVPASDIARDLLERYVVAHALDRLQQDFADDPSLSADLRQSLARVLISIGRYPAAVRELQSVLSVQREQHAGGLRLVSALADLADALYRRGNLVEARGLLDEAMSLQRPELAPDNPLWLRVGAQQAQVMAGQGELEKALQRQQALVTAWTPRLEKDAPALLELELGMVTTLSELTRREEALARLEPLLPRFRTRFGDNAPRTLAAMLMLARLQNTFNEYENSLALASEVRQRRERSLGSEHPDTLSAAALQGFNMVRLAQAEPAFTQTQAFMEHLLGEQQRVLGADHPDALQTKAELIRVLAKQDQPQRFERAVQLQRELLQQRTRTLGRMHPDTLFTLGGLASMLARTDHYDEAREAAYAALEGNQRLMPDDYRLISATWDVVGRVENRAGRLPAARDAHAKALELRASSRGVLDAHTTESASRLYAVLKRMHATEAMADIERHYLDPVIARDPATLNTSQRSVRDEALRALKEPGEPGSLGR</sequence>
<dbReference type="PROSITE" id="PS50011">
    <property type="entry name" value="PROTEIN_KINASE_DOM"/>
    <property type="match status" value="1"/>
</dbReference>
<dbReference type="InterPro" id="IPR008271">
    <property type="entry name" value="Ser/Thr_kinase_AS"/>
</dbReference>
<evidence type="ECO:0000313" key="8">
    <source>
        <dbReference type="EMBL" id="RTQ90987.1"/>
    </source>
</evidence>
<dbReference type="Pfam" id="PF13374">
    <property type="entry name" value="TPR_10"/>
    <property type="match status" value="2"/>
</dbReference>
<dbReference type="PANTHER" id="PTHR43289:SF6">
    <property type="entry name" value="SERINE_THREONINE-PROTEIN KINASE NEKL-3"/>
    <property type="match status" value="1"/>
</dbReference>
<keyword evidence="3" id="KW-0418">Kinase</keyword>
<evidence type="ECO:0000259" key="7">
    <source>
        <dbReference type="PROSITE" id="PS50011"/>
    </source>
</evidence>
<dbReference type="PROSITE" id="PS00108">
    <property type="entry name" value="PROTEIN_KINASE_ST"/>
    <property type="match status" value="1"/>
</dbReference>
<dbReference type="Pfam" id="PF00069">
    <property type="entry name" value="Pkinase"/>
    <property type="match status" value="1"/>
</dbReference>
<evidence type="ECO:0000256" key="5">
    <source>
        <dbReference type="PROSITE-ProRule" id="PRU10141"/>
    </source>
</evidence>
<dbReference type="InterPro" id="IPR000719">
    <property type="entry name" value="Prot_kinase_dom"/>
</dbReference>
<dbReference type="Gene3D" id="3.30.200.20">
    <property type="entry name" value="Phosphorylase Kinase, domain 1"/>
    <property type="match status" value="1"/>
</dbReference>
<dbReference type="SUPFAM" id="SSF56112">
    <property type="entry name" value="Protein kinase-like (PK-like)"/>
    <property type="match status" value="1"/>
</dbReference>
<dbReference type="InterPro" id="IPR011009">
    <property type="entry name" value="Kinase-like_dom_sf"/>
</dbReference>
<evidence type="ECO:0000256" key="6">
    <source>
        <dbReference type="SAM" id="Phobius"/>
    </source>
</evidence>
<dbReference type="Proteomes" id="UP000271705">
    <property type="component" value="Unassembled WGS sequence"/>
</dbReference>
<keyword evidence="6" id="KW-1133">Transmembrane helix</keyword>
<accession>A0A3S0QT34</accession>
<evidence type="ECO:0000313" key="9">
    <source>
        <dbReference type="Proteomes" id="UP000271705"/>
    </source>
</evidence>
<dbReference type="PROSITE" id="PS00107">
    <property type="entry name" value="PROTEIN_KINASE_ATP"/>
    <property type="match status" value="1"/>
</dbReference>
<keyword evidence="4 5" id="KW-0067">ATP-binding</keyword>
<protein>
    <submittedName>
        <fullName evidence="8">Tetratricopeptide repeat protein</fullName>
    </submittedName>
</protein>
<dbReference type="SUPFAM" id="SSF48452">
    <property type="entry name" value="TPR-like"/>
    <property type="match status" value="3"/>
</dbReference>
<reference evidence="8 9" key="1">
    <citation type="submission" date="2018-12" db="EMBL/GenBank/DDBJ databases">
        <authorList>
            <person name="Kartti S."/>
            <person name="Manni A."/>
            <person name="Chemao El Fihri M.W."/>
            <person name="Laamarti M."/>
            <person name="Temsamani L."/>
            <person name="El Jamali J.E."/>
            <person name="Ouadghiri M."/>
            <person name="Ibrahimi A."/>
            <person name="Filati-Maltouf A."/>
        </authorList>
    </citation>
    <scope>NUCLEOTIDE SEQUENCE [LARGE SCALE GENOMIC DNA]</scope>
    <source>
        <strain evidence="8 9">MDMC339</strain>
    </source>
</reference>
<dbReference type="InterPro" id="IPR017441">
    <property type="entry name" value="Protein_kinase_ATP_BS"/>
</dbReference>
<proteinExistence type="predicted"/>
<dbReference type="GO" id="GO:0005524">
    <property type="term" value="F:ATP binding"/>
    <property type="evidence" value="ECO:0007669"/>
    <property type="project" value="UniProtKB-UniRule"/>
</dbReference>
<gene>
    <name evidence="8" type="ORF">EKL94_04530</name>
</gene>
<dbReference type="EMBL" id="RXLZ01000009">
    <property type="protein sequence ID" value="RTQ90987.1"/>
    <property type="molecule type" value="Genomic_DNA"/>
</dbReference>
<feature type="domain" description="Protein kinase" evidence="7">
    <location>
        <begin position="85"/>
        <end position="360"/>
    </location>
</feature>